<proteinExistence type="predicted"/>
<name>A0A2A2WNM1_9ACTN</name>
<keyword evidence="4 6" id="KW-1133">Transmembrane helix</keyword>
<feature type="transmembrane region" description="Helical" evidence="6">
    <location>
        <begin position="182"/>
        <end position="203"/>
    </location>
</feature>
<feature type="transmembrane region" description="Helical" evidence="6">
    <location>
        <begin position="150"/>
        <end position="170"/>
    </location>
</feature>
<evidence type="ECO:0000256" key="6">
    <source>
        <dbReference type="SAM" id="Phobius"/>
    </source>
</evidence>
<feature type="transmembrane region" description="Helical" evidence="6">
    <location>
        <begin position="6"/>
        <end position="28"/>
    </location>
</feature>
<dbReference type="Proteomes" id="UP000218810">
    <property type="component" value="Unassembled WGS sequence"/>
</dbReference>
<dbReference type="PANTHER" id="PTHR30086:SF20">
    <property type="entry name" value="ARGININE EXPORTER PROTEIN ARGO-RELATED"/>
    <property type="match status" value="1"/>
</dbReference>
<feature type="transmembrane region" description="Helical" evidence="6">
    <location>
        <begin position="40"/>
        <end position="64"/>
    </location>
</feature>
<evidence type="ECO:0000313" key="7">
    <source>
        <dbReference type="EMBL" id="PAY22798.1"/>
    </source>
</evidence>
<keyword evidence="3 6" id="KW-0812">Transmembrane</keyword>
<organism evidence="7 8">
    <name type="scientific">Dietzia natronolimnaea</name>
    <dbReference type="NCBI Taxonomy" id="161920"/>
    <lineage>
        <taxon>Bacteria</taxon>
        <taxon>Bacillati</taxon>
        <taxon>Actinomycetota</taxon>
        <taxon>Actinomycetes</taxon>
        <taxon>Mycobacteriales</taxon>
        <taxon>Dietziaceae</taxon>
        <taxon>Dietzia</taxon>
    </lineage>
</organism>
<dbReference type="Pfam" id="PF01810">
    <property type="entry name" value="LysE"/>
    <property type="match status" value="1"/>
</dbReference>
<evidence type="ECO:0000256" key="1">
    <source>
        <dbReference type="ARBA" id="ARBA00004651"/>
    </source>
</evidence>
<gene>
    <name evidence="7" type="ORF">CEY15_11935</name>
</gene>
<feature type="transmembrane region" description="Helical" evidence="6">
    <location>
        <begin position="70"/>
        <end position="91"/>
    </location>
</feature>
<comment type="subcellular location">
    <subcellularLocation>
        <location evidence="1">Cell membrane</location>
        <topology evidence="1">Multi-pass membrane protein</topology>
    </subcellularLocation>
</comment>
<dbReference type="PANTHER" id="PTHR30086">
    <property type="entry name" value="ARGININE EXPORTER PROTEIN ARGO"/>
    <property type="match status" value="1"/>
</dbReference>
<dbReference type="AlphaFoldDB" id="A0A2A2WNM1"/>
<evidence type="ECO:0000256" key="3">
    <source>
        <dbReference type="ARBA" id="ARBA00022692"/>
    </source>
</evidence>
<evidence type="ECO:0000256" key="5">
    <source>
        <dbReference type="ARBA" id="ARBA00023136"/>
    </source>
</evidence>
<reference evidence="8" key="1">
    <citation type="submission" date="2017-09" db="EMBL/GenBank/DDBJ databases">
        <authorList>
            <person name="Zhang Y."/>
            <person name="Huang X."/>
            <person name="Liu J."/>
            <person name="Lu L."/>
            <person name="Peng K."/>
        </authorList>
    </citation>
    <scope>NUCLEOTIDE SEQUENCE [LARGE SCALE GENOMIC DNA]</scope>
    <source>
        <strain evidence="8">S-XJ-1</strain>
    </source>
</reference>
<dbReference type="GO" id="GO:0005886">
    <property type="term" value="C:plasma membrane"/>
    <property type="evidence" value="ECO:0007669"/>
    <property type="project" value="UniProtKB-SubCell"/>
</dbReference>
<comment type="caution">
    <text evidence="7">The sequence shown here is derived from an EMBL/GenBank/DDBJ whole genome shotgun (WGS) entry which is preliminary data.</text>
</comment>
<evidence type="ECO:0000313" key="8">
    <source>
        <dbReference type="Proteomes" id="UP000218810"/>
    </source>
</evidence>
<keyword evidence="2" id="KW-1003">Cell membrane</keyword>
<evidence type="ECO:0000256" key="4">
    <source>
        <dbReference type="ARBA" id="ARBA00022989"/>
    </source>
</evidence>
<sequence>MTTTSTLLMGAGMGLGLIAAVGAQNAYVLQRSIRGDVAMVPIVIFCVLSEAALILLGVAGVGALVESAPAAITVMKWFGVVFLLAYGAFAASRALRPASGLQVDGDTRIPSTLGAVAACAAFTWLNPHAYLDSVVFLGTLANQQAGDLRWVFAAGAFLAGTAWFALIGFGGRALRGVFARPGAWRVLDAGIAVMMVVLAVGLIRG</sequence>
<dbReference type="OrthoDB" id="5638726at2"/>
<dbReference type="InterPro" id="IPR001123">
    <property type="entry name" value="LeuE-type"/>
</dbReference>
<evidence type="ECO:0000256" key="2">
    <source>
        <dbReference type="ARBA" id="ARBA00022475"/>
    </source>
</evidence>
<dbReference type="RefSeq" id="WP_095718626.1">
    <property type="nucleotide sequence ID" value="NZ_NTGA01000020.1"/>
</dbReference>
<keyword evidence="8" id="KW-1185">Reference proteome</keyword>
<accession>A0A2A2WNM1</accession>
<protein>
    <submittedName>
        <fullName evidence="7">Amino acid transporter</fullName>
    </submittedName>
</protein>
<keyword evidence="5 6" id="KW-0472">Membrane</keyword>
<dbReference type="EMBL" id="NTGA01000020">
    <property type="protein sequence ID" value="PAY22798.1"/>
    <property type="molecule type" value="Genomic_DNA"/>
</dbReference>
<dbReference type="GO" id="GO:0015171">
    <property type="term" value="F:amino acid transmembrane transporter activity"/>
    <property type="evidence" value="ECO:0007669"/>
    <property type="project" value="TreeGrafter"/>
</dbReference>